<dbReference type="EMBL" id="JBHSGR010000001">
    <property type="protein sequence ID" value="MFC4691851.1"/>
    <property type="molecule type" value="Genomic_DNA"/>
</dbReference>
<dbReference type="RefSeq" id="WP_387984911.1">
    <property type="nucleotide sequence ID" value="NZ_JBHSGR010000001.1"/>
</dbReference>
<evidence type="ECO:0000256" key="1">
    <source>
        <dbReference type="ARBA" id="ARBA00022679"/>
    </source>
</evidence>
<evidence type="ECO:0000313" key="4">
    <source>
        <dbReference type="EMBL" id="MFC4691851.1"/>
    </source>
</evidence>
<reference evidence="5" key="1">
    <citation type="journal article" date="2019" name="Int. J. Syst. Evol. Microbiol.">
        <title>The Global Catalogue of Microorganisms (GCM) 10K type strain sequencing project: providing services to taxonomists for standard genome sequencing and annotation.</title>
        <authorList>
            <consortium name="The Broad Institute Genomics Platform"/>
            <consortium name="The Broad Institute Genome Sequencing Center for Infectious Disease"/>
            <person name="Wu L."/>
            <person name="Ma J."/>
        </authorList>
    </citation>
    <scope>NUCLEOTIDE SEQUENCE [LARGE SCALE GENOMIC DNA]</scope>
    <source>
        <strain evidence="5">CCUG 62763</strain>
    </source>
</reference>
<organism evidence="4 5">
    <name type="scientific">Geodermatophilus arenarius</name>
    <dbReference type="NCBI Taxonomy" id="1137990"/>
    <lineage>
        <taxon>Bacteria</taxon>
        <taxon>Bacillati</taxon>
        <taxon>Actinomycetota</taxon>
        <taxon>Actinomycetes</taxon>
        <taxon>Geodermatophilales</taxon>
        <taxon>Geodermatophilaceae</taxon>
        <taxon>Geodermatophilus</taxon>
    </lineage>
</organism>
<sequence>MGEVVIRPAGPADAAAVAGVHARAGRAAWSAFLGDVLAEPDVPLWRERVAADGFLVAERDGVVVGFGRADVATGEVALLYVDPAEQGRGTGRALLAAVLDLLRTAGWDRARLRTEERNAGPRAFYERAGWRPTGEVLEREWAGRRLREVWYVRDLD</sequence>
<keyword evidence="1 4" id="KW-0808">Transferase</keyword>
<dbReference type="GO" id="GO:0016746">
    <property type="term" value="F:acyltransferase activity"/>
    <property type="evidence" value="ECO:0007669"/>
    <property type="project" value="UniProtKB-KW"/>
</dbReference>
<keyword evidence="5" id="KW-1185">Reference proteome</keyword>
<feature type="domain" description="N-acetyltransferase" evidence="3">
    <location>
        <begin position="4"/>
        <end position="156"/>
    </location>
</feature>
<evidence type="ECO:0000256" key="2">
    <source>
        <dbReference type="ARBA" id="ARBA00023315"/>
    </source>
</evidence>
<dbReference type="Proteomes" id="UP001596025">
    <property type="component" value="Unassembled WGS sequence"/>
</dbReference>
<name>A0ABV9LDI9_9ACTN</name>
<protein>
    <submittedName>
        <fullName evidence="4">GNAT family N-acetyltransferase</fullName>
        <ecNumber evidence="4">2.3.-.-</ecNumber>
    </submittedName>
</protein>
<dbReference type="EC" id="2.3.-.-" evidence="4"/>
<dbReference type="CDD" id="cd04301">
    <property type="entry name" value="NAT_SF"/>
    <property type="match status" value="1"/>
</dbReference>
<comment type="caution">
    <text evidence="4">The sequence shown here is derived from an EMBL/GenBank/DDBJ whole genome shotgun (WGS) entry which is preliminary data.</text>
</comment>
<proteinExistence type="predicted"/>
<evidence type="ECO:0000259" key="3">
    <source>
        <dbReference type="PROSITE" id="PS51186"/>
    </source>
</evidence>
<gene>
    <name evidence="4" type="ORF">ACFO3M_00455</name>
</gene>
<dbReference type="Pfam" id="PF00583">
    <property type="entry name" value="Acetyltransf_1"/>
    <property type="match status" value="1"/>
</dbReference>
<dbReference type="PROSITE" id="PS51186">
    <property type="entry name" value="GNAT"/>
    <property type="match status" value="1"/>
</dbReference>
<accession>A0ABV9LDI9</accession>
<dbReference type="PANTHER" id="PTHR43877:SF2">
    <property type="entry name" value="AMINOALKYLPHOSPHONATE N-ACETYLTRANSFERASE-RELATED"/>
    <property type="match status" value="1"/>
</dbReference>
<dbReference type="InterPro" id="IPR050832">
    <property type="entry name" value="Bact_Acetyltransf"/>
</dbReference>
<dbReference type="InterPro" id="IPR000182">
    <property type="entry name" value="GNAT_dom"/>
</dbReference>
<dbReference type="Gene3D" id="3.40.630.30">
    <property type="match status" value="1"/>
</dbReference>
<keyword evidence="2 4" id="KW-0012">Acyltransferase</keyword>
<dbReference type="SUPFAM" id="SSF55729">
    <property type="entry name" value="Acyl-CoA N-acyltransferases (Nat)"/>
    <property type="match status" value="1"/>
</dbReference>
<dbReference type="PANTHER" id="PTHR43877">
    <property type="entry name" value="AMINOALKYLPHOSPHONATE N-ACETYLTRANSFERASE-RELATED-RELATED"/>
    <property type="match status" value="1"/>
</dbReference>
<evidence type="ECO:0000313" key="5">
    <source>
        <dbReference type="Proteomes" id="UP001596025"/>
    </source>
</evidence>
<dbReference type="InterPro" id="IPR016181">
    <property type="entry name" value="Acyl_CoA_acyltransferase"/>
</dbReference>